<evidence type="ECO:0000256" key="2">
    <source>
        <dbReference type="ARBA" id="ARBA00022737"/>
    </source>
</evidence>
<evidence type="ECO:0000313" key="4">
    <source>
        <dbReference type="EMBL" id="CAL6041481.1"/>
    </source>
</evidence>
<dbReference type="EMBL" id="CATOUU010000716">
    <property type="protein sequence ID" value="CAI9943580.1"/>
    <property type="molecule type" value="Genomic_DNA"/>
</dbReference>
<dbReference type="Pfam" id="PF12799">
    <property type="entry name" value="LRR_4"/>
    <property type="match status" value="2"/>
</dbReference>
<dbReference type="InterPro" id="IPR032675">
    <property type="entry name" value="LRR_dom_sf"/>
</dbReference>
<dbReference type="InterPro" id="IPR001611">
    <property type="entry name" value="Leu-rich_rpt"/>
</dbReference>
<dbReference type="AlphaFoldDB" id="A0AA86PYI5"/>
<keyword evidence="1" id="KW-0433">Leucine-rich repeat</keyword>
<dbReference type="PANTHER" id="PTHR46652">
    <property type="entry name" value="LEUCINE-RICH REPEAT AND IQ DOMAIN-CONTAINING PROTEIN 1-RELATED"/>
    <property type="match status" value="1"/>
</dbReference>
<dbReference type="InterPro" id="IPR050836">
    <property type="entry name" value="SDS22/Internalin_LRR"/>
</dbReference>
<name>A0AA86PYI5_9EUKA</name>
<proteinExistence type="predicted"/>
<reference evidence="4 5" key="2">
    <citation type="submission" date="2024-07" db="EMBL/GenBank/DDBJ databases">
        <authorList>
            <person name="Akdeniz Z."/>
        </authorList>
    </citation>
    <scope>NUCLEOTIDE SEQUENCE [LARGE SCALE GENOMIC DNA]</scope>
</reference>
<dbReference type="EMBL" id="CAXDID020000150">
    <property type="protein sequence ID" value="CAL6041481.1"/>
    <property type="molecule type" value="Genomic_DNA"/>
</dbReference>
<organism evidence="3">
    <name type="scientific">Hexamita inflata</name>
    <dbReference type="NCBI Taxonomy" id="28002"/>
    <lineage>
        <taxon>Eukaryota</taxon>
        <taxon>Metamonada</taxon>
        <taxon>Diplomonadida</taxon>
        <taxon>Hexamitidae</taxon>
        <taxon>Hexamitinae</taxon>
        <taxon>Hexamita</taxon>
    </lineage>
</organism>
<dbReference type="PANTHER" id="PTHR46652:SF3">
    <property type="entry name" value="LEUCINE-RICH REPEAT-CONTAINING PROTEIN 9"/>
    <property type="match status" value="1"/>
</dbReference>
<dbReference type="PROSITE" id="PS51450">
    <property type="entry name" value="LRR"/>
    <property type="match status" value="4"/>
</dbReference>
<keyword evidence="5" id="KW-1185">Reference proteome</keyword>
<protein>
    <submittedName>
        <fullName evidence="3">Partial</fullName>
    </submittedName>
</protein>
<dbReference type="Proteomes" id="UP001642409">
    <property type="component" value="Unassembled WGS sequence"/>
</dbReference>
<evidence type="ECO:0000313" key="5">
    <source>
        <dbReference type="Proteomes" id="UP001642409"/>
    </source>
</evidence>
<keyword evidence="2" id="KW-0677">Repeat</keyword>
<dbReference type="InterPro" id="IPR025875">
    <property type="entry name" value="Leu-rich_rpt_4"/>
</dbReference>
<evidence type="ECO:0000256" key="1">
    <source>
        <dbReference type="ARBA" id="ARBA00022614"/>
    </source>
</evidence>
<gene>
    <name evidence="3" type="ORF">HINF_LOCUS31225</name>
    <name evidence="4" type="ORF">HINF_LOCUS39134</name>
</gene>
<comment type="caution">
    <text evidence="3">The sequence shown here is derived from an EMBL/GenBank/DDBJ whole genome shotgun (WGS) entry which is preliminary data.</text>
</comment>
<dbReference type="SUPFAM" id="SSF52058">
    <property type="entry name" value="L domain-like"/>
    <property type="match status" value="1"/>
</dbReference>
<evidence type="ECO:0000313" key="3">
    <source>
        <dbReference type="EMBL" id="CAI9943580.1"/>
    </source>
</evidence>
<dbReference type="Gene3D" id="3.80.10.10">
    <property type="entry name" value="Ribonuclease Inhibitor"/>
    <property type="match status" value="2"/>
</dbReference>
<sequence length="249" mass="28803">MFQNSISDIKPLHNLRLIVELQLSKNQITDISPLRYLLRLEQLYVSNNLINDLTPLRFLVNLQILQLDNNCISDISEIHSLRLLINLQELILSNIVEENTHIGNNTIADISSLQNMVNLNVLQLQNNKIVDLSPLDKLDDLTILNVKNNYICDLSVIYSKINRQKSILKTTLQMMNVRTAVKLPICSVNNKFQLQVYSVYHRIFNIFSNKTKQLKRITRNITISELTSKEIDSYSLYISLSRDGTNRLH</sequence>
<reference evidence="3" key="1">
    <citation type="submission" date="2023-06" db="EMBL/GenBank/DDBJ databases">
        <authorList>
            <person name="Kurt Z."/>
        </authorList>
    </citation>
    <scope>NUCLEOTIDE SEQUENCE</scope>
</reference>
<accession>A0AA86PYI5</accession>